<keyword evidence="1" id="KW-0812">Transmembrane</keyword>
<comment type="caution">
    <text evidence="2">The sequence shown here is derived from an EMBL/GenBank/DDBJ whole genome shotgun (WGS) entry which is preliminary data.</text>
</comment>
<keyword evidence="1" id="KW-0472">Membrane</keyword>
<reference evidence="2 3" key="1">
    <citation type="journal article" date="2016" name="Nat. Commun.">
        <title>Thousands of microbial genomes shed light on interconnected biogeochemical processes in an aquifer system.</title>
        <authorList>
            <person name="Anantharaman K."/>
            <person name="Brown C.T."/>
            <person name="Hug L.A."/>
            <person name="Sharon I."/>
            <person name="Castelle C.J."/>
            <person name="Probst A.J."/>
            <person name="Thomas B.C."/>
            <person name="Singh A."/>
            <person name="Wilkins M.J."/>
            <person name="Karaoz U."/>
            <person name="Brodie E.L."/>
            <person name="Williams K.H."/>
            <person name="Hubbard S.S."/>
            <person name="Banfield J.F."/>
        </authorList>
    </citation>
    <scope>NUCLEOTIDE SEQUENCE [LARGE SCALE GENOMIC DNA]</scope>
</reference>
<name>A0A1F8FG02_9BACT</name>
<organism evidence="2 3">
    <name type="scientific">Candidatus Yanofskybacteria bacterium RIFCSPHIGHO2_02_FULL_43_15c</name>
    <dbReference type="NCBI Taxonomy" id="1802679"/>
    <lineage>
        <taxon>Bacteria</taxon>
        <taxon>Candidatus Yanofskyibacteriota</taxon>
    </lineage>
</organism>
<dbReference type="Proteomes" id="UP000178197">
    <property type="component" value="Unassembled WGS sequence"/>
</dbReference>
<dbReference type="PROSITE" id="PS00409">
    <property type="entry name" value="PROKAR_NTER_METHYL"/>
    <property type="match status" value="1"/>
</dbReference>
<dbReference type="AlphaFoldDB" id="A0A1F8FG02"/>
<evidence type="ECO:0000256" key="1">
    <source>
        <dbReference type="SAM" id="Phobius"/>
    </source>
</evidence>
<protein>
    <recommendedName>
        <fullName evidence="4">Prepilin-type N-terminal cleavage/methylation domain-containing protein</fullName>
    </recommendedName>
</protein>
<feature type="transmembrane region" description="Helical" evidence="1">
    <location>
        <begin position="12"/>
        <end position="38"/>
    </location>
</feature>
<dbReference type="Pfam" id="PF07963">
    <property type="entry name" value="N_methyl"/>
    <property type="match status" value="1"/>
</dbReference>
<proteinExistence type="predicted"/>
<keyword evidence="1" id="KW-1133">Transmembrane helix</keyword>
<dbReference type="NCBIfam" id="TIGR02532">
    <property type="entry name" value="IV_pilin_GFxxxE"/>
    <property type="match status" value="1"/>
</dbReference>
<gene>
    <name evidence="2" type="ORF">A3C71_02430</name>
</gene>
<sequence length="180" mass="19509">MFKYLNIKNKNAGFTLIELIIVIALSAGVFVLASGIFVQALKIQRRAFFVQKVQENIGFTLESMAKEVRVSSISTPSSLNCPASPYSSLNIVHPVNGDIDYFLSGTDLHRRLAGNGVDTVLNSVGTQITRLGFCVSGNTANDKAQPRVTILLTVSNGSTNPEYNITIDVQTTVSQRLLSD</sequence>
<dbReference type="InterPro" id="IPR012902">
    <property type="entry name" value="N_methyl_site"/>
</dbReference>
<evidence type="ECO:0000313" key="2">
    <source>
        <dbReference type="EMBL" id="OGN12075.1"/>
    </source>
</evidence>
<accession>A0A1F8FG02</accession>
<dbReference type="EMBL" id="MGJT01000024">
    <property type="protein sequence ID" value="OGN12075.1"/>
    <property type="molecule type" value="Genomic_DNA"/>
</dbReference>
<evidence type="ECO:0000313" key="3">
    <source>
        <dbReference type="Proteomes" id="UP000178197"/>
    </source>
</evidence>
<evidence type="ECO:0008006" key="4">
    <source>
        <dbReference type="Google" id="ProtNLM"/>
    </source>
</evidence>